<dbReference type="EMBL" id="CCYD01000610">
    <property type="protein sequence ID" value="CEG41894.1"/>
    <property type="molecule type" value="Genomic_DNA"/>
</dbReference>
<proteinExistence type="predicted"/>
<dbReference type="Proteomes" id="UP000054928">
    <property type="component" value="Unassembled WGS sequence"/>
</dbReference>
<protein>
    <submittedName>
        <fullName evidence="1">Uncharacterized protein</fullName>
    </submittedName>
</protein>
<evidence type="ECO:0000313" key="1">
    <source>
        <dbReference type="EMBL" id="CEG41894.1"/>
    </source>
</evidence>
<name>A0A0P1AM97_PLAHL</name>
<dbReference type="AlphaFoldDB" id="A0A0P1AM97"/>
<accession>A0A0P1AM97</accession>
<evidence type="ECO:0000313" key="2">
    <source>
        <dbReference type="Proteomes" id="UP000054928"/>
    </source>
</evidence>
<dbReference type="GeneID" id="36407263"/>
<sequence>MIEQICVFYGGSEREKGNLMQNRCMPVSSKHFAEKDGYVKNEVVAWTTKFRDVGSYKDDTLDIIIDVGAVVGLALHKTQFYY</sequence>
<reference evidence="2" key="1">
    <citation type="submission" date="2014-09" db="EMBL/GenBank/DDBJ databases">
        <authorList>
            <person name="Sharma Rahul"/>
            <person name="Thines Marco"/>
        </authorList>
    </citation>
    <scope>NUCLEOTIDE SEQUENCE [LARGE SCALE GENOMIC DNA]</scope>
</reference>
<keyword evidence="2" id="KW-1185">Reference proteome</keyword>
<organism evidence="1 2">
    <name type="scientific">Plasmopara halstedii</name>
    <name type="common">Downy mildew of sunflower</name>
    <dbReference type="NCBI Taxonomy" id="4781"/>
    <lineage>
        <taxon>Eukaryota</taxon>
        <taxon>Sar</taxon>
        <taxon>Stramenopiles</taxon>
        <taxon>Oomycota</taxon>
        <taxon>Peronosporomycetes</taxon>
        <taxon>Peronosporales</taxon>
        <taxon>Peronosporaceae</taxon>
        <taxon>Plasmopara</taxon>
    </lineage>
</organism>
<dbReference type="RefSeq" id="XP_024578263.1">
    <property type="nucleotide sequence ID" value="XM_024727713.1"/>
</dbReference>